<feature type="transmembrane region" description="Helical" evidence="1">
    <location>
        <begin position="22"/>
        <end position="41"/>
    </location>
</feature>
<proteinExistence type="predicted"/>
<evidence type="ECO:0000313" key="2">
    <source>
        <dbReference type="EMBL" id="NEB87119.1"/>
    </source>
</evidence>
<evidence type="ECO:0000256" key="1">
    <source>
        <dbReference type="SAM" id="Phobius"/>
    </source>
</evidence>
<reference evidence="2" key="1">
    <citation type="submission" date="2020-01" db="EMBL/GenBank/DDBJ databases">
        <title>Insect and environment-associated Actinomycetes.</title>
        <authorList>
            <person name="Currrie C."/>
            <person name="Chevrette M."/>
            <person name="Carlson C."/>
            <person name="Stubbendieck R."/>
            <person name="Wendt-Pienkowski E."/>
        </authorList>
    </citation>
    <scope>NUCLEOTIDE SEQUENCE</scope>
    <source>
        <strain evidence="2">SID505</strain>
    </source>
</reference>
<dbReference type="AlphaFoldDB" id="A0A6G3SW40"/>
<gene>
    <name evidence="2" type="ORF">G3I43_23510</name>
</gene>
<keyword evidence="1" id="KW-1133">Transmembrane helix</keyword>
<dbReference type="EMBL" id="JAAGMK010000670">
    <property type="protein sequence ID" value="NEB87119.1"/>
    <property type="molecule type" value="Genomic_DNA"/>
</dbReference>
<name>A0A6G3SW40_STRAQ</name>
<keyword evidence="1" id="KW-0472">Membrane</keyword>
<protein>
    <submittedName>
        <fullName evidence="2">MFS transporter</fullName>
    </submittedName>
</protein>
<keyword evidence="1" id="KW-0812">Transmembrane</keyword>
<sequence>AAQAGPLVSAAQEAFVDGLRSAAGVGAAVLLAAAVAAWFLLRGQKLEEGVEHP</sequence>
<feature type="non-terminal residue" evidence="2">
    <location>
        <position position="1"/>
    </location>
</feature>
<comment type="caution">
    <text evidence="2">The sequence shown here is derived from an EMBL/GenBank/DDBJ whole genome shotgun (WGS) entry which is preliminary data.</text>
</comment>
<organism evidence="2">
    <name type="scientific">Streptomyces anulatus</name>
    <name type="common">Streptomyces chrysomallus</name>
    <dbReference type="NCBI Taxonomy" id="1892"/>
    <lineage>
        <taxon>Bacteria</taxon>
        <taxon>Bacillati</taxon>
        <taxon>Actinomycetota</taxon>
        <taxon>Actinomycetes</taxon>
        <taxon>Kitasatosporales</taxon>
        <taxon>Streptomycetaceae</taxon>
        <taxon>Streptomyces</taxon>
    </lineage>
</organism>
<accession>A0A6G3SW40</accession>